<comment type="caution">
    <text evidence="1">The sequence shown here is derived from an EMBL/GenBank/DDBJ whole genome shotgun (WGS) entry which is preliminary data.</text>
</comment>
<dbReference type="AlphaFoldDB" id="A0A397VDQ1"/>
<accession>A0A397VDQ1</accession>
<sequence>MFADKFVIKNLEQHVTVSYANVIAVRDSNYEFEANEILISVSHGMFHVIVSCKLKECGESTYFEAGPRCTTSTTSNVSEHYSDIDTIAEDTDSNIPRAVKRPRRLTSRPLNQSSGLSTINDVSVVPFQDPGLSINNGTNTVQIQKLKINYQI</sequence>
<keyword evidence="2" id="KW-1185">Reference proteome</keyword>
<proteinExistence type="predicted"/>
<name>A0A397VDQ1_9GLOM</name>
<dbReference type="Proteomes" id="UP000266673">
    <property type="component" value="Unassembled WGS sequence"/>
</dbReference>
<evidence type="ECO:0000313" key="1">
    <source>
        <dbReference type="EMBL" id="RIB20132.1"/>
    </source>
</evidence>
<organism evidence="1 2">
    <name type="scientific">Gigaspora rosea</name>
    <dbReference type="NCBI Taxonomy" id="44941"/>
    <lineage>
        <taxon>Eukaryota</taxon>
        <taxon>Fungi</taxon>
        <taxon>Fungi incertae sedis</taxon>
        <taxon>Mucoromycota</taxon>
        <taxon>Glomeromycotina</taxon>
        <taxon>Glomeromycetes</taxon>
        <taxon>Diversisporales</taxon>
        <taxon>Gigasporaceae</taxon>
        <taxon>Gigaspora</taxon>
    </lineage>
</organism>
<evidence type="ECO:0000313" key="2">
    <source>
        <dbReference type="Proteomes" id="UP000266673"/>
    </source>
</evidence>
<reference evidence="1 2" key="1">
    <citation type="submission" date="2018-06" db="EMBL/GenBank/DDBJ databases">
        <title>Comparative genomics reveals the genomic features of Rhizophagus irregularis, R. cerebriforme, R. diaphanum and Gigaspora rosea, and their symbiotic lifestyle signature.</title>
        <authorList>
            <person name="Morin E."/>
            <person name="San Clemente H."/>
            <person name="Chen E.C.H."/>
            <person name="De La Providencia I."/>
            <person name="Hainaut M."/>
            <person name="Kuo A."/>
            <person name="Kohler A."/>
            <person name="Murat C."/>
            <person name="Tang N."/>
            <person name="Roy S."/>
            <person name="Loubradou J."/>
            <person name="Henrissat B."/>
            <person name="Grigoriev I.V."/>
            <person name="Corradi N."/>
            <person name="Roux C."/>
            <person name="Martin F.M."/>
        </authorList>
    </citation>
    <scope>NUCLEOTIDE SEQUENCE [LARGE SCALE GENOMIC DNA]</scope>
    <source>
        <strain evidence="1 2">DAOM 194757</strain>
    </source>
</reference>
<dbReference type="EMBL" id="QKWP01000435">
    <property type="protein sequence ID" value="RIB20132.1"/>
    <property type="molecule type" value="Genomic_DNA"/>
</dbReference>
<gene>
    <name evidence="1" type="ORF">C2G38_2180103</name>
</gene>
<protein>
    <submittedName>
        <fullName evidence="1">Uncharacterized protein</fullName>
    </submittedName>
</protein>